<proteinExistence type="predicted"/>
<keyword evidence="2" id="KW-0732">Signal</keyword>
<keyword evidence="3" id="KW-0645">Protease</keyword>
<dbReference type="SUPFAM" id="SSF55486">
    <property type="entry name" value="Metalloproteases ('zincins'), catalytic domain"/>
    <property type="match status" value="1"/>
</dbReference>
<evidence type="ECO:0000256" key="2">
    <source>
        <dbReference type="SAM" id="SignalP"/>
    </source>
</evidence>
<feature type="compositionally biased region" description="Low complexity" evidence="1">
    <location>
        <begin position="23"/>
        <end position="32"/>
    </location>
</feature>
<sequence>MKKTFYILLLIFIVACSSDDDSAASGNNNTDNPTSHLQGTGTSSNDLLSSITFKSMVVELVYVEGFEPTQASVDNFVSFLEDRTFKPNGITVEKRAIASPGLSPYTNDEIRAIEDANRTKFNTGDEIAVWAFFADGASASNTGSGVVLGTAYRNTSFVIYQETIEDLSNSAVEPNRTVLETTVITHEFGHILGLTNLGASLQSAHEDSDHPKHCNVDTCLMYWAAETGSGIDNLIGLSQAPQLDAQCIADLQANGGK</sequence>
<evidence type="ECO:0000313" key="4">
    <source>
        <dbReference type="Proteomes" id="UP000187506"/>
    </source>
</evidence>
<protein>
    <submittedName>
        <fullName evidence="3">Membrane metalloprotease</fullName>
    </submittedName>
</protein>
<accession>A0AAC9LPH6</accession>
<evidence type="ECO:0000313" key="3">
    <source>
        <dbReference type="EMBL" id="APY01182.1"/>
    </source>
</evidence>
<keyword evidence="4" id="KW-1185">Reference proteome</keyword>
<keyword evidence="3" id="KW-0378">Hydrolase</keyword>
<reference evidence="3 4" key="1">
    <citation type="submission" date="2017-01" db="EMBL/GenBank/DDBJ databases">
        <title>Complete genome of Lacinutrix venerupis DOK2-8 isolated from seawater in Dokdo.</title>
        <authorList>
            <person name="Chi W.-J."/>
            <person name="Kim J.H."/>
        </authorList>
    </citation>
    <scope>NUCLEOTIDE SEQUENCE [LARGE SCALE GENOMIC DNA]</scope>
    <source>
        <strain evidence="3 4">DOK2-8</strain>
    </source>
</reference>
<organism evidence="3 4">
    <name type="scientific">Lacinutrix venerupis</name>
    <dbReference type="NCBI Taxonomy" id="1486034"/>
    <lineage>
        <taxon>Bacteria</taxon>
        <taxon>Pseudomonadati</taxon>
        <taxon>Bacteroidota</taxon>
        <taxon>Flavobacteriia</taxon>
        <taxon>Flavobacteriales</taxon>
        <taxon>Flavobacteriaceae</taxon>
        <taxon>Lacinutrix</taxon>
    </lineage>
</organism>
<dbReference type="KEGG" id="lvn:BWR22_12980"/>
<feature type="chain" id="PRO_5042099475" evidence="2">
    <location>
        <begin position="24"/>
        <end position="257"/>
    </location>
</feature>
<dbReference type="Proteomes" id="UP000187506">
    <property type="component" value="Chromosome"/>
</dbReference>
<dbReference type="GO" id="GO:0008237">
    <property type="term" value="F:metallopeptidase activity"/>
    <property type="evidence" value="ECO:0007669"/>
    <property type="project" value="UniProtKB-KW"/>
</dbReference>
<name>A0AAC9LPH6_9FLAO</name>
<dbReference type="CDD" id="cd13120">
    <property type="entry name" value="BF2867_like_N"/>
    <property type="match status" value="1"/>
</dbReference>
<gene>
    <name evidence="3" type="ORF">BWR22_12980</name>
</gene>
<dbReference type="RefSeq" id="WP_076734086.1">
    <property type="nucleotide sequence ID" value="NZ_CP019352.1"/>
</dbReference>
<evidence type="ECO:0000256" key="1">
    <source>
        <dbReference type="SAM" id="MobiDB-lite"/>
    </source>
</evidence>
<dbReference type="EMBL" id="CP019352">
    <property type="protein sequence ID" value="APY01182.1"/>
    <property type="molecule type" value="Genomic_DNA"/>
</dbReference>
<feature type="region of interest" description="Disordered" evidence="1">
    <location>
        <begin position="23"/>
        <end position="42"/>
    </location>
</feature>
<dbReference type="PROSITE" id="PS51257">
    <property type="entry name" value="PROKAR_LIPOPROTEIN"/>
    <property type="match status" value="1"/>
</dbReference>
<dbReference type="AlphaFoldDB" id="A0AAC9LPH6"/>
<feature type="signal peptide" evidence="2">
    <location>
        <begin position="1"/>
        <end position="23"/>
    </location>
</feature>
<keyword evidence="3" id="KW-0482">Metalloprotease</keyword>
<feature type="compositionally biased region" description="Polar residues" evidence="1">
    <location>
        <begin position="33"/>
        <end position="42"/>
    </location>
</feature>